<protein>
    <submittedName>
        <fullName evidence="2">Uncharacterized protein</fullName>
    </submittedName>
</protein>
<feature type="region of interest" description="Disordered" evidence="1">
    <location>
        <begin position="27"/>
        <end position="47"/>
    </location>
</feature>
<evidence type="ECO:0000256" key="1">
    <source>
        <dbReference type="SAM" id="MobiDB-lite"/>
    </source>
</evidence>
<reference evidence="2" key="1">
    <citation type="journal article" date="2023" name="Plant J.">
        <title>The genome of the king protea, Protea cynaroides.</title>
        <authorList>
            <person name="Chang J."/>
            <person name="Duong T.A."/>
            <person name="Schoeman C."/>
            <person name="Ma X."/>
            <person name="Roodt D."/>
            <person name="Barker N."/>
            <person name="Li Z."/>
            <person name="Van de Peer Y."/>
            <person name="Mizrachi E."/>
        </authorList>
    </citation>
    <scope>NUCLEOTIDE SEQUENCE</scope>
    <source>
        <tissue evidence="2">Young leaves</tissue>
    </source>
</reference>
<organism evidence="2 3">
    <name type="scientific">Protea cynaroides</name>
    <dbReference type="NCBI Taxonomy" id="273540"/>
    <lineage>
        <taxon>Eukaryota</taxon>
        <taxon>Viridiplantae</taxon>
        <taxon>Streptophyta</taxon>
        <taxon>Embryophyta</taxon>
        <taxon>Tracheophyta</taxon>
        <taxon>Spermatophyta</taxon>
        <taxon>Magnoliopsida</taxon>
        <taxon>Proteales</taxon>
        <taxon>Proteaceae</taxon>
        <taxon>Protea</taxon>
    </lineage>
</organism>
<keyword evidence="3" id="KW-1185">Reference proteome</keyword>
<sequence length="99" mass="11495">MTCHPTYCCVTLGHPILRDDEVQHTPKSTSHCRHRHSEKEKVTARTPEGSEGWELVQSLLWIDCDKFQMLSVITEWNMAETCQWNSYPILSFVFLKSLA</sequence>
<dbReference type="AlphaFoldDB" id="A0A9Q0KIL2"/>
<evidence type="ECO:0000313" key="3">
    <source>
        <dbReference type="Proteomes" id="UP001141806"/>
    </source>
</evidence>
<comment type="caution">
    <text evidence="2">The sequence shown here is derived from an EMBL/GenBank/DDBJ whole genome shotgun (WGS) entry which is preliminary data.</text>
</comment>
<evidence type="ECO:0000313" key="2">
    <source>
        <dbReference type="EMBL" id="KAJ4970951.1"/>
    </source>
</evidence>
<dbReference type="EMBL" id="JAMYWD010000005">
    <property type="protein sequence ID" value="KAJ4970951.1"/>
    <property type="molecule type" value="Genomic_DNA"/>
</dbReference>
<gene>
    <name evidence="2" type="ORF">NE237_004050</name>
</gene>
<name>A0A9Q0KIL2_9MAGN</name>
<accession>A0A9Q0KIL2</accession>
<dbReference type="Proteomes" id="UP001141806">
    <property type="component" value="Unassembled WGS sequence"/>
</dbReference>
<proteinExistence type="predicted"/>